<reference evidence="2" key="1">
    <citation type="submission" date="2022-11" db="UniProtKB">
        <authorList>
            <consortium name="WormBaseParasite"/>
        </authorList>
    </citation>
    <scope>IDENTIFICATION</scope>
</reference>
<dbReference type="WBParaSite" id="nRc.2.0.1.t01287-RA">
    <property type="protein sequence ID" value="nRc.2.0.1.t01287-RA"/>
    <property type="gene ID" value="nRc.2.0.1.g01287"/>
</dbReference>
<sequence length="108" mass="12489">MPRWGMQRKEKYTCLDCCQAKKQNILAWIVAMLEKELDTRFLRTWTEHQESTPKNTRGKKLKLILPNLVVCSNSTYSSNKEFSGRFFAQTSPVCCQGLGTQQGARRSR</sequence>
<evidence type="ECO:0000313" key="1">
    <source>
        <dbReference type="Proteomes" id="UP000887565"/>
    </source>
</evidence>
<evidence type="ECO:0000313" key="2">
    <source>
        <dbReference type="WBParaSite" id="nRc.2.0.1.t01287-RA"/>
    </source>
</evidence>
<protein>
    <submittedName>
        <fullName evidence="2">Uncharacterized protein</fullName>
    </submittedName>
</protein>
<name>A0A915HH02_ROMCU</name>
<keyword evidence="1" id="KW-1185">Reference proteome</keyword>
<organism evidence="1 2">
    <name type="scientific">Romanomermis culicivorax</name>
    <name type="common">Nematode worm</name>
    <dbReference type="NCBI Taxonomy" id="13658"/>
    <lineage>
        <taxon>Eukaryota</taxon>
        <taxon>Metazoa</taxon>
        <taxon>Ecdysozoa</taxon>
        <taxon>Nematoda</taxon>
        <taxon>Enoplea</taxon>
        <taxon>Dorylaimia</taxon>
        <taxon>Mermithida</taxon>
        <taxon>Mermithoidea</taxon>
        <taxon>Mermithidae</taxon>
        <taxon>Romanomermis</taxon>
    </lineage>
</organism>
<proteinExistence type="predicted"/>
<accession>A0A915HH02</accession>
<dbReference type="AlphaFoldDB" id="A0A915HH02"/>
<dbReference type="Proteomes" id="UP000887565">
    <property type="component" value="Unplaced"/>
</dbReference>